<evidence type="ECO:0000256" key="1">
    <source>
        <dbReference type="SAM" id="MobiDB-lite"/>
    </source>
</evidence>
<feature type="compositionally biased region" description="Basic residues" evidence="1">
    <location>
        <begin position="700"/>
        <end position="721"/>
    </location>
</feature>
<keyword evidence="3" id="KW-1185">Reference proteome</keyword>
<dbReference type="RefSeq" id="WP_344223391.1">
    <property type="nucleotide sequence ID" value="NZ_BAAAQA010000003.1"/>
</dbReference>
<name>A0ABN2XCM0_9MICC</name>
<sequence length="760" mass="83754">MTQTPERRKLLPMLGHVKGKRSPLTCELKCGSQCTNPDCNQSNNEYAHDIISAAVSRRSALGLGLAGAVTVGVVAGTSEPANATYAYWGKGRGRLDFNPIKPVDMTVDDFNVPEGYDWSPIIRWGDPLFYDAPEFDPENQTPEAQSKQFGFNADYLDILPDPNGLTGVLVNNHEYTNENTMFPTGEQEKNLANVVRTAMAAHGMSVVEITRTKVGEPWSYVRGGARNRRITLSTPFVVDGPAAGSDLLKTQDDPTGKRVAGTQNNCAGGVTPWGTILSGEENVHQYFITSGTAEEKRYGFPTAMPSRRWPEVEKRFDARIEGYKNEPNRFGWIVEIDPQNPNSAPVKHTALGRFKHEGANVHVGDDGTVVAYSGDDEKFEYIYKFVSSRKYKEGDKRHNMKLLSEGDLYVAKLTGNSPKGQITGDGTLPADGEFDGSGEWLPLIKGGKSMIQDMAVDEVLVYTRLAADKAGATKMDRPEDVEPNPHTGKVYVALTNNSDRGKPGFAPVDEANPRTGNRDGYVLEFTERHGRVNSTRFNWNLLLVCGDPTKDSGTYFGGYPKDKVSPISCPDNVAFDRAGNLWVSTDGAPSKIGYNDALFKVGLTGSERGRVQQFLSVPQDAETCGPVIHDNEDMVYVAVQHPGEDGSYEEPRSYFPDYALPTRLEEGEFSMPRPAVVQVFKLERDKDPGFPGGVSDKPGKGHGRGKRRKNGPKGPKYRGYRGKSNQDTRNRARRARRSYEDWSFQDSGGEGNITRPLPKR</sequence>
<dbReference type="SUPFAM" id="SSF63829">
    <property type="entry name" value="Calcium-dependent phosphotriesterase"/>
    <property type="match status" value="1"/>
</dbReference>
<dbReference type="EMBL" id="BAAAQA010000003">
    <property type="protein sequence ID" value="GAA2109734.1"/>
    <property type="molecule type" value="Genomic_DNA"/>
</dbReference>
<evidence type="ECO:0000313" key="3">
    <source>
        <dbReference type="Proteomes" id="UP001500166"/>
    </source>
</evidence>
<dbReference type="InterPro" id="IPR006311">
    <property type="entry name" value="TAT_signal"/>
</dbReference>
<reference evidence="2 3" key="1">
    <citation type="journal article" date="2019" name="Int. J. Syst. Evol. Microbiol.">
        <title>The Global Catalogue of Microorganisms (GCM) 10K type strain sequencing project: providing services to taxonomists for standard genome sequencing and annotation.</title>
        <authorList>
            <consortium name="The Broad Institute Genomics Platform"/>
            <consortium name="The Broad Institute Genome Sequencing Center for Infectious Disease"/>
            <person name="Wu L."/>
            <person name="Ma J."/>
        </authorList>
    </citation>
    <scope>NUCLEOTIDE SEQUENCE [LARGE SCALE GENOMIC DNA]</scope>
    <source>
        <strain evidence="2 3">JCM 15914</strain>
    </source>
</reference>
<evidence type="ECO:0000313" key="2">
    <source>
        <dbReference type="EMBL" id="GAA2109734.1"/>
    </source>
</evidence>
<dbReference type="PROSITE" id="PS51318">
    <property type="entry name" value="TAT"/>
    <property type="match status" value="1"/>
</dbReference>
<proteinExistence type="predicted"/>
<protein>
    <submittedName>
        <fullName evidence="2">PhoX family phosphatase</fullName>
    </submittedName>
</protein>
<dbReference type="InterPro" id="IPR008557">
    <property type="entry name" value="PhoX"/>
</dbReference>
<dbReference type="PANTHER" id="PTHR35399">
    <property type="entry name" value="SLR8030 PROTEIN"/>
    <property type="match status" value="1"/>
</dbReference>
<organism evidence="2 3">
    <name type="scientific">Kocuria atrinae</name>
    <dbReference type="NCBI Taxonomy" id="592377"/>
    <lineage>
        <taxon>Bacteria</taxon>
        <taxon>Bacillati</taxon>
        <taxon>Actinomycetota</taxon>
        <taxon>Actinomycetes</taxon>
        <taxon>Micrococcales</taxon>
        <taxon>Micrococcaceae</taxon>
        <taxon>Kocuria</taxon>
    </lineage>
</organism>
<dbReference type="Proteomes" id="UP001500166">
    <property type="component" value="Unassembled WGS sequence"/>
</dbReference>
<dbReference type="PANTHER" id="PTHR35399:SF2">
    <property type="entry name" value="DUF839 DOMAIN-CONTAINING PROTEIN"/>
    <property type="match status" value="1"/>
</dbReference>
<feature type="region of interest" description="Disordered" evidence="1">
    <location>
        <begin position="683"/>
        <end position="760"/>
    </location>
</feature>
<gene>
    <name evidence="2" type="ORF">GCM10009824_03860</name>
</gene>
<comment type="caution">
    <text evidence="2">The sequence shown here is derived from an EMBL/GenBank/DDBJ whole genome shotgun (WGS) entry which is preliminary data.</text>
</comment>
<accession>A0ABN2XCM0</accession>
<dbReference type="Pfam" id="PF05787">
    <property type="entry name" value="PhoX"/>
    <property type="match status" value="1"/>
</dbReference>